<keyword evidence="3" id="KW-0808">Transferase</keyword>
<dbReference type="RefSeq" id="XP_006813371.1">
    <property type="nucleotide sequence ID" value="XM_006813308.1"/>
</dbReference>
<evidence type="ECO:0000256" key="1">
    <source>
        <dbReference type="ARBA" id="ARBA00004323"/>
    </source>
</evidence>
<organism evidence="10 11">
    <name type="scientific">Saccoglossus kowalevskii</name>
    <name type="common">Acorn worm</name>
    <dbReference type="NCBI Taxonomy" id="10224"/>
    <lineage>
        <taxon>Eukaryota</taxon>
        <taxon>Metazoa</taxon>
        <taxon>Hemichordata</taxon>
        <taxon>Enteropneusta</taxon>
        <taxon>Harrimaniidae</taxon>
        <taxon>Saccoglossus</taxon>
    </lineage>
</organism>
<proteinExistence type="inferred from homology"/>
<keyword evidence="10" id="KW-1185">Reference proteome</keyword>
<keyword evidence="6" id="KW-1133">Transmembrane helix</keyword>
<keyword evidence="4" id="KW-0812">Transmembrane</keyword>
<evidence type="ECO:0000256" key="9">
    <source>
        <dbReference type="ARBA" id="ARBA00023180"/>
    </source>
</evidence>
<keyword evidence="7" id="KW-0333">Golgi apparatus</keyword>
<evidence type="ECO:0000313" key="11">
    <source>
        <dbReference type="RefSeq" id="XP_006813371.1"/>
    </source>
</evidence>
<dbReference type="Pfam" id="PF06990">
    <property type="entry name" value="Gal-3-0_sulfotr"/>
    <property type="match status" value="1"/>
</dbReference>
<accession>A0ABM0M030</accession>
<dbReference type="Gene3D" id="3.40.50.300">
    <property type="entry name" value="P-loop containing nucleotide triphosphate hydrolases"/>
    <property type="match status" value="1"/>
</dbReference>
<evidence type="ECO:0000256" key="2">
    <source>
        <dbReference type="ARBA" id="ARBA00008124"/>
    </source>
</evidence>
<evidence type="ECO:0000256" key="7">
    <source>
        <dbReference type="ARBA" id="ARBA00023034"/>
    </source>
</evidence>
<dbReference type="Proteomes" id="UP000694865">
    <property type="component" value="Unplaced"/>
</dbReference>
<name>A0ABM0M030_SACKO</name>
<gene>
    <name evidence="11" type="primary">LOC102807466</name>
</gene>
<reference evidence="11" key="1">
    <citation type="submission" date="2025-08" db="UniProtKB">
        <authorList>
            <consortium name="RefSeq"/>
        </authorList>
    </citation>
    <scope>IDENTIFICATION</scope>
    <source>
        <tissue evidence="11">Testes</tissue>
    </source>
</reference>
<dbReference type="InterPro" id="IPR009729">
    <property type="entry name" value="Gal-3-0_sulfotransfrase"/>
</dbReference>
<keyword evidence="8" id="KW-0472">Membrane</keyword>
<dbReference type="PANTHER" id="PTHR14647:SF87">
    <property type="entry name" value="PUTATIVE-RELATED"/>
    <property type="match status" value="1"/>
</dbReference>
<evidence type="ECO:0000313" key="10">
    <source>
        <dbReference type="Proteomes" id="UP000694865"/>
    </source>
</evidence>
<sequence>MYRFGLKHRLIAALPTRSGQINIDQNKNTLDAVTYPCTNSFPGYNYMASHIGHYNYTVLNSFIPNSKFITIMRSPYTQMESAFYYIRADYKHKLENFSNPFAEFLHNYSKIKYRFTMHSITTGKWGQLSMLGYNWAKLKQNHHHIKTKILELDKEMDLVMITEYMDESLVLLKKLMCWTFDDIVYHSCKVRAPGGRVPLSQRTKEVVANWNAGDLLLYDSFNKTFWRKIENYDGNFEEDLRLFRKKQIEITKKCLNSSSEYCRLLSIDADKFAREIVKNRQHDLFCRK</sequence>
<evidence type="ECO:0000256" key="8">
    <source>
        <dbReference type="ARBA" id="ARBA00023136"/>
    </source>
</evidence>
<dbReference type="InterPro" id="IPR027417">
    <property type="entry name" value="P-loop_NTPase"/>
</dbReference>
<evidence type="ECO:0000256" key="4">
    <source>
        <dbReference type="ARBA" id="ARBA00022692"/>
    </source>
</evidence>
<keyword evidence="9" id="KW-0325">Glycoprotein</keyword>
<comment type="similarity">
    <text evidence="2">Belongs to the galactose-3-O-sulfotransferase family.</text>
</comment>
<protein>
    <submittedName>
        <fullName evidence="11">Galactosylceramide sulfotransferase-like</fullName>
    </submittedName>
</protein>
<keyword evidence="5" id="KW-0735">Signal-anchor</keyword>
<evidence type="ECO:0000256" key="3">
    <source>
        <dbReference type="ARBA" id="ARBA00022679"/>
    </source>
</evidence>
<dbReference type="PANTHER" id="PTHR14647">
    <property type="entry name" value="GALACTOSE-3-O-SULFOTRANSFERASE"/>
    <property type="match status" value="1"/>
</dbReference>
<dbReference type="GeneID" id="102807466"/>
<comment type="subcellular location">
    <subcellularLocation>
        <location evidence="1">Golgi apparatus membrane</location>
        <topology evidence="1">Single-pass type II membrane protein</topology>
    </subcellularLocation>
</comment>
<dbReference type="SUPFAM" id="SSF52540">
    <property type="entry name" value="P-loop containing nucleoside triphosphate hydrolases"/>
    <property type="match status" value="1"/>
</dbReference>
<evidence type="ECO:0000256" key="5">
    <source>
        <dbReference type="ARBA" id="ARBA00022968"/>
    </source>
</evidence>
<evidence type="ECO:0000256" key="6">
    <source>
        <dbReference type="ARBA" id="ARBA00022989"/>
    </source>
</evidence>